<accession>A0ABU2A222</accession>
<dbReference type="Proteomes" id="UP001180840">
    <property type="component" value="Unassembled WGS sequence"/>
</dbReference>
<evidence type="ECO:0000313" key="2">
    <source>
        <dbReference type="Proteomes" id="UP001180840"/>
    </source>
</evidence>
<dbReference type="EMBL" id="JAVDXZ010000001">
    <property type="protein sequence ID" value="MDR7330658.1"/>
    <property type="molecule type" value="Genomic_DNA"/>
</dbReference>
<keyword evidence="2" id="KW-1185">Reference proteome</keyword>
<protein>
    <submittedName>
        <fullName evidence="1">Uncharacterized protein</fullName>
    </submittedName>
</protein>
<comment type="caution">
    <text evidence="1">The sequence shown here is derived from an EMBL/GenBank/DDBJ whole genome shotgun (WGS) entry which is preliminary data.</text>
</comment>
<name>A0ABU2A222_9CORY</name>
<organism evidence="1 2">
    <name type="scientific">Corynebacterium guangdongense</name>
    <dbReference type="NCBI Taxonomy" id="1783348"/>
    <lineage>
        <taxon>Bacteria</taxon>
        <taxon>Bacillati</taxon>
        <taxon>Actinomycetota</taxon>
        <taxon>Actinomycetes</taxon>
        <taxon>Mycobacteriales</taxon>
        <taxon>Corynebacteriaceae</taxon>
        <taxon>Corynebacterium</taxon>
    </lineage>
</organism>
<dbReference type="RefSeq" id="WP_290196560.1">
    <property type="nucleotide sequence ID" value="NZ_CP047654.1"/>
</dbReference>
<reference evidence="1" key="1">
    <citation type="submission" date="2023-07" db="EMBL/GenBank/DDBJ databases">
        <title>Sequencing the genomes of 1000 actinobacteria strains.</title>
        <authorList>
            <person name="Klenk H.-P."/>
        </authorList>
    </citation>
    <scope>NUCLEOTIDE SEQUENCE</scope>
    <source>
        <strain evidence="1">DSM 107476</strain>
    </source>
</reference>
<sequence>MLSERQRDISTETTTKQKTALLTIFDDEYMQQQRELVSEWERLDWLVDEQGRESFPASDPPGNY</sequence>
<proteinExistence type="predicted"/>
<gene>
    <name evidence="1" type="ORF">J2S39_002334</name>
</gene>
<evidence type="ECO:0000313" key="1">
    <source>
        <dbReference type="EMBL" id="MDR7330658.1"/>
    </source>
</evidence>